<feature type="transmembrane region" description="Helical" evidence="6">
    <location>
        <begin position="79"/>
        <end position="98"/>
    </location>
</feature>
<organism evidence="8 9">
    <name type="scientific">Tranquillimonas alkanivorans</name>
    <dbReference type="NCBI Taxonomy" id="441119"/>
    <lineage>
        <taxon>Bacteria</taxon>
        <taxon>Pseudomonadati</taxon>
        <taxon>Pseudomonadota</taxon>
        <taxon>Alphaproteobacteria</taxon>
        <taxon>Rhodobacterales</taxon>
        <taxon>Roseobacteraceae</taxon>
        <taxon>Tranquillimonas</taxon>
    </lineage>
</organism>
<feature type="transmembrane region" description="Helical" evidence="6">
    <location>
        <begin position="362"/>
        <end position="386"/>
    </location>
</feature>
<feature type="domain" description="Major facilitator superfamily (MFS) profile" evidence="7">
    <location>
        <begin position="11"/>
        <end position="392"/>
    </location>
</feature>
<dbReference type="CDD" id="cd17473">
    <property type="entry name" value="MFS_arabinose_efflux_permease_like"/>
    <property type="match status" value="1"/>
</dbReference>
<feature type="transmembrane region" description="Helical" evidence="6">
    <location>
        <begin position="49"/>
        <end position="72"/>
    </location>
</feature>
<gene>
    <name evidence="8" type="ORF">SAMN04488047_11065</name>
</gene>
<evidence type="ECO:0000313" key="8">
    <source>
        <dbReference type="EMBL" id="SFP66241.1"/>
    </source>
</evidence>
<evidence type="ECO:0000256" key="3">
    <source>
        <dbReference type="ARBA" id="ARBA00022692"/>
    </source>
</evidence>
<feature type="transmembrane region" description="Helical" evidence="6">
    <location>
        <begin position="138"/>
        <end position="163"/>
    </location>
</feature>
<dbReference type="EMBL" id="FOXA01000010">
    <property type="protein sequence ID" value="SFP66241.1"/>
    <property type="molecule type" value="Genomic_DNA"/>
</dbReference>
<dbReference type="STRING" id="441119.SAMN04488047_11065"/>
<dbReference type="SUPFAM" id="SSF103473">
    <property type="entry name" value="MFS general substrate transporter"/>
    <property type="match status" value="1"/>
</dbReference>
<dbReference type="InterPro" id="IPR050189">
    <property type="entry name" value="MFS_Efflux_Transporters"/>
</dbReference>
<dbReference type="InterPro" id="IPR020846">
    <property type="entry name" value="MFS_dom"/>
</dbReference>
<keyword evidence="3 6" id="KW-0812">Transmembrane</keyword>
<feature type="transmembrane region" description="Helical" evidence="6">
    <location>
        <begin position="308"/>
        <end position="326"/>
    </location>
</feature>
<keyword evidence="2" id="KW-1003">Cell membrane</keyword>
<dbReference type="GO" id="GO:0022857">
    <property type="term" value="F:transmembrane transporter activity"/>
    <property type="evidence" value="ECO:0007669"/>
    <property type="project" value="InterPro"/>
</dbReference>
<reference evidence="8 9" key="1">
    <citation type="submission" date="2016-10" db="EMBL/GenBank/DDBJ databases">
        <authorList>
            <person name="de Groot N.N."/>
        </authorList>
    </citation>
    <scope>NUCLEOTIDE SEQUENCE [LARGE SCALE GENOMIC DNA]</scope>
    <source>
        <strain evidence="8 9">DSM 19547</strain>
    </source>
</reference>
<evidence type="ECO:0000313" key="9">
    <source>
        <dbReference type="Proteomes" id="UP000199356"/>
    </source>
</evidence>
<protein>
    <submittedName>
        <fullName evidence="8">Predicted arabinose efflux permease, MFS family</fullName>
    </submittedName>
</protein>
<dbReference type="InterPro" id="IPR011701">
    <property type="entry name" value="MFS"/>
</dbReference>
<dbReference type="RefSeq" id="WP_093422661.1">
    <property type="nucleotide sequence ID" value="NZ_FOXA01000010.1"/>
</dbReference>
<sequence length="399" mass="40591">MQPDRAPSAYVTVAVLAASSLTVMANATISPGLPGLEAHFAEVPGIRTLAGLVVTLPSLFVILAASLVGWLADRLNRRRMLAVSMVVYALGGVSGLFLSSIEGILVGRAVLGLGVAGTMTLAITLAGDLWQGPARQRFIGLQSSAMAAGGVVFITLGGVLAGLGWRMPFLVYLAAIPIAVMVQHALRSVDTRPGNANAAGDAPAPHQPFPWRAVAPAYAAAFFFMVSFYLIPTRLPFLLADMGIGSPNAAAAAMASATLVSIPGAMLYGRLRRVLSGAQVFALGFGLMGTGLAVVSLASGLAGVLPGTMIAGAGMGAMMPNFSTYMMSRVPAAHRGRASGMLTTSIFSGQFVSPFLSAPLAAWLGLSGGFLAFGAALVTIAAGIALASPRGPSPHTVES</sequence>
<evidence type="ECO:0000259" key="7">
    <source>
        <dbReference type="PROSITE" id="PS50850"/>
    </source>
</evidence>
<feature type="transmembrane region" description="Helical" evidence="6">
    <location>
        <begin position="280"/>
        <end position="302"/>
    </location>
</feature>
<dbReference type="Proteomes" id="UP000199356">
    <property type="component" value="Unassembled WGS sequence"/>
</dbReference>
<proteinExistence type="predicted"/>
<accession>A0A1I5S6E7</accession>
<evidence type="ECO:0000256" key="4">
    <source>
        <dbReference type="ARBA" id="ARBA00022989"/>
    </source>
</evidence>
<name>A0A1I5S6E7_9RHOB</name>
<dbReference type="OrthoDB" id="9812221at2"/>
<dbReference type="PROSITE" id="PS50850">
    <property type="entry name" value="MFS"/>
    <property type="match status" value="1"/>
</dbReference>
<evidence type="ECO:0000256" key="1">
    <source>
        <dbReference type="ARBA" id="ARBA00004651"/>
    </source>
</evidence>
<dbReference type="Gene3D" id="1.20.1250.20">
    <property type="entry name" value="MFS general substrate transporter like domains"/>
    <property type="match status" value="1"/>
</dbReference>
<feature type="transmembrane region" description="Helical" evidence="6">
    <location>
        <begin position="251"/>
        <end position="268"/>
    </location>
</feature>
<evidence type="ECO:0000256" key="6">
    <source>
        <dbReference type="SAM" id="Phobius"/>
    </source>
</evidence>
<evidence type="ECO:0000256" key="5">
    <source>
        <dbReference type="ARBA" id="ARBA00023136"/>
    </source>
</evidence>
<keyword evidence="4 6" id="KW-1133">Transmembrane helix</keyword>
<feature type="transmembrane region" description="Helical" evidence="6">
    <location>
        <begin position="213"/>
        <end position="231"/>
    </location>
</feature>
<feature type="transmembrane region" description="Helical" evidence="6">
    <location>
        <begin position="104"/>
        <end position="126"/>
    </location>
</feature>
<dbReference type="PANTHER" id="PTHR43124:SF3">
    <property type="entry name" value="CHLORAMPHENICOL EFFLUX PUMP RV0191"/>
    <property type="match status" value="1"/>
</dbReference>
<dbReference type="AlphaFoldDB" id="A0A1I5S6E7"/>
<dbReference type="InterPro" id="IPR036259">
    <property type="entry name" value="MFS_trans_sf"/>
</dbReference>
<keyword evidence="5 6" id="KW-0472">Membrane</keyword>
<evidence type="ECO:0000256" key="2">
    <source>
        <dbReference type="ARBA" id="ARBA00022475"/>
    </source>
</evidence>
<feature type="transmembrane region" description="Helical" evidence="6">
    <location>
        <begin position="169"/>
        <end position="186"/>
    </location>
</feature>
<dbReference type="GO" id="GO:0005886">
    <property type="term" value="C:plasma membrane"/>
    <property type="evidence" value="ECO:0007669"/>
    <property type="project" value="UniProtKB-SubCell"/>
</dbReference>
<keyword evidence="9" id="KW-1185">Reference proteome</keyword>
<dbReference type="PANTHER" id="PTHR43124">
    <property type="entry name" value="PURINE EFFLUX PUMP PBUE"/>
    <property type="match status" value="1"/>
</dbReference>
<dbReference type="Pfam" id="PF07690">
    <property type="entry name" value="MFS_1"/>
    <property type="match status" value="1"/>
</dbReference>
<comment type="subcellular location">
    <subcellularLocation>
        <location evidence="1">Cell membrane</location>
        <topology evidence="1">Multi-pass membrane protein</topology>
    </subcellularLocation>
</comment>